<comment type="caution">
    <text evidence="1">The sequence shown here is derived from an EMBL/GenBank/DDBJ whole genome shotgun (WGS) entry which is preliminary data.</text>
</comment>
<evidence type="ECO:0000313" key="1">
    <source>
        <dbReference type="EMBL" id="MFD2590172.1"/>
    </source>
</evidence>
<sequence length="212" mass="25327">MRRTFIDYYKEYGNDLFSEYGEAFVNWTKFSGYIPTIFTNHVYSFAENELKTTNELLYERSFENNDIHTKTKEILGEINTVGYQTEIYQDNKELFKNREDELESSFSARFLEILFPEATFNPDLKKTNPENICLKFKKILHGNMMRDRVALLDNFIEDFKLFLTNIPNCDIEEFGFFEIEDINHDFRDIGILIYSKSYLSERILFYQIGDNN</sequence>
<evidence type="ECO:0000313" key="2">
    <source>
        <dbReference type="Proteomes" id="UP001597459"/>
    </source>
</evidence>
<gene>
    <name evidence="1" type="ORF">ACFSTE_04970</name>
</gene>
<keyword evidence="2" id="KW-1185">Reference proteome</keyword>
<dbReference type="RefSeq" id="WP_176029675.1">
    <property type="nucleotide sequence ID" value="NZ_JBHSJV010000001.1"/>
</dbReference>
<organism evidence="1 2">
    <name type="scientific">Aquimarina hainanensis</name>
    <dbReference type="NCBI Taxonomy" id="1578017"/>
    <lineage>
        <taxon>Bacteria</taxon>
        <taxon>Pseudomonadati</taxon>
        <taxon>Bacteroidota</taxon>
        <taxon>Flavobacteriia</taxon>
        <taxon>Flavobacteriales</taxon>
        <taxon>Flavobacteriaceae</taxon>
        <taxon>Aquimarina</taxon>
    </lineage>
</organism>
<dbReference type="Proteomes" id="UP001597459">
    <property type="component" value="Unassembled WGS sequence"/>
</dbReference>
<name>A0ABW5N5A6_9FLAO</name>
<proteinExistence type="predicted"/>
<dbReference type="EMBL" id="JBHULX010000003">
    <property type="protein sequence ID" value="MFD2590172.1"/>
    <property type="molecule type" value="Genomic_DNA"/>
</dbReference>
<reference evidence="2" key="1">
    <citation type="journal article" date="2019" name="Int. J. Syst. Evol. Microbiol.">
        <title>The Global Catalogue of Microorganisms (GCM) 10K type strain sequencing project: providing services to taxonomists for standard genome sequencing and annotation.</title>
        <authorList>
            <consortium name="The Broad Institute Genomics Platform"/>
            <consortium name="The Broad Institute Genome Sequencing Center for Infectious Disease"/>
            <person name="Wu L."/>
            <person name="Ma J."/>
        </authorList>
    </citation>
    <scope>NUCLEOTIDE SEQUENCE [LARGE SCALE GENOMIC DNA]</scope>
    <source>
        <strain evidence="2">KCTC 42423</strain>
    </source>
</reference>
<protein>
    <submittedName>
        <fullName evidence="1">Uncharacterized protein</fullName>
    </submittedName>
</protein>
<accession>A0ABW5N5A6</accession>